<proteinExistence type="predicted"/>
<keyword evidence="2" id="KW-1185">Reference proteome</keyword>
<dbReference type="EMBL" id="VSRR010000107">
    <property type="protein sequence ID" value="MPC10227.1"/>
    <property type="molecule type" value="Genomic_DNA"/>
</dbReference>
<name>A0A5B7CKV3_PORTR</name>
<reference evidence="1 2" key="1">
    <citation type="submission" date="2019-05" db="EMBL/GenBank/DDBJ databases">
        <title>Another draft genome of Portunus trituberculatus and its Hox gene families provides insights of decapod evolution.</title>
        <authorList>
            <person name="Jeong J.-H."/>
            <person name="Song I."/>
            <person name="Kim S."/>
            <person name="Choi T."/>
            <person name="Kim D."/>
            <person name="Ryu S."/>
            <person name="Kim W."/>
        </authorList>
    </citation>
    <scope>NUCLEOTIDE SEQUENCE [LARGE SCALE GENOMIC DNA]</scope>
    <source>
        <tissue evidence="1">Muscle</tissue>
    </source>
</reference>
<evidence type="ECO:0000313" key="1">
    <source>
        <dbReference type="EMBL" id="MPC10227.1"/>
    </source>
</evidence>
<sequence length="140" mass="14664">MILGSDNKEATGTPGVRIFLAITRRTKVEDLVGELHQKTCSENTPVVKCWKSSYYRCLQGTTLATGPVRGGGGGVRCGCARGGRWGHTGPRAAAAAAATTMGADRGLRNPPPFLAWPPTNQPTPLHLTTTTIIPAPTAKA</sequence>
<accession>A0A5B7CKV3</accession>
<dbReference type="AlphaFoldDB" id="A0A5B7CKV3"/>
<gene>
    <name evidence="1" type="ORF">E2C01_002859</name>
</gene>
<protein>
    <submittedName>
        <fullName evidence="1">Uncharacterized protein</fullName>
    </submittedName>
</protein>
<evidence type="ECO:0000313" key="2">
    <source>
        <dbReference type="Proteomes" id="UP000324222"/>
    </source>
</evidence>
<comment type="caution">
    <text evidence="1">The sequence shown here is derived from an EMBL/GenBank/DDBJ whole genome shotgun (WGS) entry which is preliminary data.</text>
</comment>
<organism evidence="1 2">
    <name type="scientific">Portunus trituberculatus</name>
    <name type="common">Swimming crab</name>
    <name type="synonym">Neptunus trituberculatus</name>
    <dbReference type="NCBI Taxonomy" id="210409"/>
    <lineage>
        <taxon>Eukaryota</taxon>
        <taxon>Metazoa</taxon>
        <taxon>Ecdysozoa</taxon>
        <taxon>Arthropoda</taxon>
        <taxon>Crustacea</taxon>
        <taxon>Multicrustacea</taxon>
        <taxon>Malacostraca</taxon>
        <taxon>Eumalacostraca</taxon>
        <taxon>Eucarida</taxon>
        <taxon>Decapoda</taxon>
        <taxon>Pleocyemata</taxon>
        <taxon>Brachyura</taxon>
        <taxon>Eubrachyura</taxon>
        <taxon>Portunoidea</taxon>
        <taxon>Portunidae</taxon>
        <taxon>Portuninae</taxon>
        <taxon>Portunus</taxon>
    </lineage>
</organism>
<dbReference type="Proteomes" id="UP000324222">
    <property type="component" value="Unassembled WGS sequence"/>
</dbReference>